<evidence type="ECO:0000313" key="1">
    <source>
        <dbReference type="EMBL" id="MBX56162.1"/>
    </source>
</evidence>
<dbReference type="EMBL" id="GGEC01075678">
    <property type="protein sequence ID" value="MBX56162.1"/>
    <property type="molecule type" value="Transcribed_RNA"/>
</dbReference>
<protein>
    <submittedName>
        <fullName evidence="1">Uncharacterized protein</fullName>
    </submittedName>
</protein>
<name>A0A2P2PN58_RHIMU</name>
<reference evidence="1" key="1">
    <citation type="submission" date="2018-02" db="EMBL/GenBank/DDBJ databases">
        <title>Rhizophora mucronata_Transcriptome.</title>
        <authorList>
            <person name="Meera S.P."/>
            <person name="Sreeshan A."/>
            <person name="Augustine A."/>
        </authorList>
    </citation>
    <scope>NUCLEOTIDE SEQUENCE</scope>
    <source>
        <tissue evidence="1">Leaf</tissue>
    </source>
</reference>
<accession>A0A2P2PN58</accession>
<sequence>MEKQDERLLKLSLLLQSPQLNLLANKRSYIKNKRGVGGEEKSDRQSYN</sequence>
<proteinExistence type="predicted"/>
<dbReference type="AlphaFoldDB" id="A0A2P2PN58"/>
<organism evidence="1">
    <name type="scientific">Rhizophora mucronata</name>
    <name type="common">Asiatic mangrove</name>
    <dbReference type="NCBI Taxonomy" id="61149"/>
    <lineage>
        <taxon>Eukaryota</taxon>
        <taxon>Viridiplantae</taxon>
        <taxon>Streptophyta</taxon>
        <taxon>Embryophyta</taxon>
        <taxon>Tracheophyta</taxon>
        <taxon>Spermatophyta</taxon>
        <taxon>Magnoliopsida</taxon>
        <taxon>eudicotyledons</taxon>
        <taxon>Gunneridae</taxon>
        <taxon>Pentapetalae</taxon>
        <taxon>rosids</taxon>
        <taxon>fabids</taxon>
        <taxon>Malpighiales</taxon>
        <taxon>Rhizophoraceae</taxon>
        <taxon>Rhizophora</taxon>
    </lineage>
</organism>